<dbReference type="Proteomes" id="UP001383192">
    <property type="component" value="Unassembled WGS sequence"/>
</dbReference>
<evidence type="ECO:0000256" key="6">
    <source>
        <dbReference type="SAM" id="MobiDB-lite"/>
    </source>
</evidence>
<feature type="transmembrane region" description="Helical" evidence="7">
    <location>
        <begin position="139"/>
        <end position="157"/>
    </location>
</feature>
<gene>
    <name evidence="8" type="ORF">VNI00_015659</name>
</gene>
<name>A0AAW0BIA2_9AGAR</name>
<feature type="transmembrane region" description="Helical" evidence="7">
    <location>
        <begin position="296"/>
        <end position="316"/>
    </location>
</feature>
<dbReference type="EMBL" id="JAYKXP010000105">
    <property type="protein sequence ID" value="KAK7026424.1"/>
    <property type="molecule type" value="Genomic_DNA"/>
</dbReference>
<feature type="transmembrane region" description="Helical" evidence="7">
    <location>
        <begin position="464"/>
        <end position="485"/>
    </location>
</feature>
<accession>A0AAW0BIA2</accession>
<dbReference type="InterPro" id="IPR002293">
    <property type="entry name" value="AA/rel_permease1"/>
</dbReference>
<keyword evidence="3 7" id="KW-0812">Transmembrane</keyword>
<reference evidence="8 9" key="1">
    <citation type="submission" date="2024-01" db="EMBL/GenBank/DDBJ databases">
        <title>A draft genome for a cacao thread blight-causing isolate of Paramarasmius palmivorus.</title>
        <authorList>
            <person name="Baruah I.K."/>
            <person name="Bukari Y."/>
            <person name="Amoako-Attah I."/>
            <person name="Meinhardt L.W."/>
            <person name="Bailey B.A."/>
            <person name="Cohen S.P."/>
        </authorList>
    </citation>
    <scope>NUCLEOTIDE SEQUENCE [LARGE SCALE GENOMIC DNA]</scope>
    <source>
        <strain evidence="8 9">GH-12</strain>
    </source>
</reference>
<dbReference type="Gene3D" id="1.20.1740.10">
    <property type="entry name" value="Amino acid/polyamine transporter I"/>
    <property type="match status" value="1"/>
</dbReference>
<dbReference type="Pfam" id="PF13520">
    <property type="entry name" value="AA_permease_2"/>
    <property type="match status" value="1"/>
</dbReference>
<feature type="transmembrane region" description="Helical" evidence="7">
    <location>
        <begin position="396"/>
        <end position="416"/>
    </location>
</feature>
<proteinExistence type="predicted"/>
<evidence type="ECO:0000256" key="7">
    <source>
        <dbReference type="SAM" id="Phobius"/>
    </source>
</evidence>
<comment type="caution">
    <text evidence="8">The sequence shown here is derived from an EMBL/GenBank/DDBJ whole genome shotgun (WGS) entry which is preliminary data.</text>
</comment>
<feature type="transmembrane region" description="Helical" evidence="7">
    <location>
        <begin position="422"/>
        <end position="444"/>
    </location>
</feature>
<keyword evidence="2" id="KW-0813">Transport</keyword>
<dbReference type="PANTHER" id="PTHR45649:SF28">
    <property type="entry name" value="TRANSPORTER, PUTATIVE (EUROFUNG)-RELATED"/>
    <property type="match status" value="1"/>
</dbReference>
<evidence type="ECO:0008006" key="10">
    <source>
        <dbReference type="Google" id="ProtNLM"/>
    </source>
</evidence>
<feature type="transmembrane region" description="Helical" evidence="7">
    <location>
        <begin position="195"/>
        <end position="214"/>
    </location>
</feature>
<dbReference type="PANTHER" id="PTHR45649">
    <property type="entry name" value="AMINO-ACID PERMEASE BAT1"/>
    <property type="match status" value="1"/>
</dbReference>
<organism evidence="8 9">
    <name type="scientific">Paramarasmius palmivorus</name>
    <dbReference type="NCBI Taxonomy" id="297713"/>
    <lineage>
        <taxon>Eukaryota</taxon>
        <taxon>Fungi</taxon>
        <taxon>Dikarya</taxon>
        <taxon>Basidiomycota</taxon>
        <taxon>Agaricomycotina</taxon>
        <taxon>Agaricomycetes</taxon>
        <taxon>Agaricomycetidae</taxon>
        <taxon>Agaricales</taxon>
        <taxon>Marasmiineae</taxon>
        <taxon>Marasmiaceae</taxon>
        <taxon>Paramarasmius</taxon>
    </lineage>
</organism>
<evidence type="ECO:0000256" key="4">
    <source>
        <dbReference type="ARBA" id="ARBA00022989"/>
    </source>
</evidence>
<feature type="transmembrane region" description="Helical" evidence="7">
    <location>
        <begin position="46"/>
        <end position="63"/>
    </location>
</feature>
<feature type="transmembrane region" description="Helical" evidence="7">
    <location>
        <begin position="346"/>
        <end position="375"/>
    </location>
</feature>
<evidence type="ECO:0000256" key="3">
    <source>
        <dbReference type="ARBA" id="ARBA00022692"/>
    </source>
</evidence>
<evidence type="ECO:0000313" key="8">
    <source>
        <dbReference type="EMBL" id="KAK7026424.1"/>
    </source>
</evidence>
<comment type="subcellular location">
    <subcellularLocation>
        <location evidence="1">Membrane</location>
        <topology evidence="1">Multi-pass membrane protein</topology>
    </subcellularLocation>
</comment>
<feature type="transmembrane region" description="Helical" evidence="7">
    <location>
        <begin position="491"/>
        <end position="512"/>
    </location>
</feature>
<feature type="transmembrane region" description="Helical" evidence="7">
    <location>
        <begin position="169"/>
        <end position="189"/>
    </location>
</feature>
<feature type="region of interest" description="Disordered" evidence="6">
    <location>
        <begin position="535"/>
        <end position="554"/>
    </location>
</feature>
<keyword evidence="9" id="KW-1185">Reference proteome</keyword>
<dbReference type="GO" id="GO:0022857">
    <property type="term" value="F:transmembrane transporter activity"/>
    <property type="evidence" value="ECO:0007669"/>
    <property type="project" value="InterPro"/>
</dbReference>
<feature type="compositionally biased region" description="Basic and acidic residues" evidence="6">
    <location>
        <begin position="545"/>
        <end position="554"/>
    </location>
</feature>
<dbReference type="AlphaFoldDB" id="A0AAW0BIA2"/>
<keyword evidence="5 7" id="KW-0472">Membrane</keyword>
<evidence type="ECO:0000313" key="9">
    <source>
        <dbReference type="Proteomes" id="UP001383192"/>
    </source>
</evidence>
<dbReference type="GO" id="GO:0016020">
    <property type="term" value="C:membrane"/>
    <property type="evidence" value="ECO:0007669"/>
    <property type="project" value="UniProtKB-SubCell"/>
</dbReference>
<protein>
    <recommendedName>
        <fullName evidence="10">Amino acid transporter</fullName>
    </recommendedName>
</protein>
<evidence type="ECO:0000256" key="1">
    <source>
        <dbReference type="ARBA" id="ARBA00004141"/>
    </source>
</evidence>
<keyword evidence="4 7" id="KW-1133">Transmembrane helix</keyword>
<evidence type="ECO:0000256" key="2">
    <source>
        <dbReference type="ARBA" id="ARBA00022448"/>
    </source>
</evidence>
<sequence length="554" mass="60791">MFTSFVDSPRFFLDSSLSKMDEVDLRANEGLHKLGYEQQMKRSRNVWHILFMTLAIMAVPFGLSTPIATSLVGGGTCGNDMGLRIGLVINTHYRPFACRNHRKVPHLCRSLLLVFPTRFSEYRLVLSWINGWLTLVGDWMVSLSGTAQLLVAGIGIFQPEWVATAWETYLIFMGITLMSTAVGIFFNGALPALDVLSAVWMALGIIVMLVCLSVKADAGRRSASFALGFFDPSGSGWTPGWSFFIGLLPPGRKLHFPSHHVREAYLSQSIYLFRNMHDMAEEVHDPSVDLPRAMTWQVPIGMLTGIIFLLPILFTLPDIGTLLEVPGGQPLGVMYTLIMGSRGGGFGMWFIIFGVGIFCAISICCAASRATWAFARDKALPFHKVFAHVHSSGTPLNAYLLSTVVQLLIGLIYLGSSTAFNAFVGVAVICLGASNGMAILISLVNGRRDVQDSPYPLGKWGVPLNAIAVLWVLFEIVLFSMPAVVPVTQVTMNYASVVFVGFGVISAVWYMISGRYHYAGPPRLESIDSTIRERENSLSDSGIEDETKKALKHT</sequence>
<evidence type="ECO:0000256" key="5">
    <source>
        <dbReference type="ARBA" id="ARBA00023136"/>
    </source>
</evidence>